<sequence>MPKTVKNFLKDFPFNPDADDTLHLKGIKIGRFRIDELVITGREAAIHAQEILNAAMERSRRSRINAAGTRYLEPLSAGHPARLLSVEIKDYLGDRERRCLAQETIDSTARTLRLLQMTCGDIPVSRIDHPHIYRLWDLMRWSPPGLFSDPAYRGISYDEAIACGKELDVPQLAPATLERHRRFLVSFFNQLVKTKAIDASPMAAFAEIKKDLVTDPNKPERLFDEEDLRRIFDPKTFIPWASKYPHRWWLPMIGLYTGARINEVAQLKLADIVQEGDVWCIRIQKTVDPDLAHRNRLRSRQSLKGKASIRTIPIPKPLLDAGFLDFMDDIRDCGHPRLFPHLSAGVNRKTGETNARYSLAALSQFSRYMKDLGFPRGVGFHAFRHTIATELHHQNVADEDIALITGHSVSKRVPVLHEAYFHKKPAVMRRKQIDTLKKYRPAVVLPVYAKGQFKRCLKDKRRFYP</sequence>
<evidence type="ECO:0000313" key="6">
    <source>
        <dbReference type="EMBL" id="MBH1788469.1"/>
    </source>
</evidence>
<evidence type="ECO:0000256" key="4">
    <source>
        <dbReference type="ARBA" id="ARBA00023172"/>
    </source>
</evidence>
<dbReference type="SUPFAM" id="SSF56349">
    <property type="entry name" value="DNA breaking-rejoining enzymes"/>
    <property type="match status" value="1"/>
</dbReference>
<comment type="similarity">
    <text evidence="1">Belongs to the 'phage' integrase family.</text>
</comment>
<gene>
    <name evidence="6" type="ORF">I5V89_01140</name>
</gene>
<dbReference type="GO" id="GO:0006310">
    <property type="term" value="P:DNA recombination"/>
    <property type="evidence" value="ECO:0007669"/>
    <property type="project" value="UniProtKB-KW"/>
</dbReference>
<comment type="caution">
    <text evidence="6">The sequence shown here is derived from an EMBL/GenBank/DDBJ whole genome shotgun (WGS) entry which is preliminary data.</text>
</comment>
<keyword evidence="4" id="KW-0233">DNA recombination</keyword>
<proteinExistence type="inferred from homology"/>
<protein>
    <submittedName>
        <fullName evidence="6">Site-specific integrase</fullName>
    </submittedName>
</protein>
<dbReference type="AlphaFoldDB" id="A0AA41CCI4"/>
<keyword evidence="2" id="KW-0229">DNA integration</keyword>
<accession>A0AA41CCI4</accession>
<evidence type="ECO:0000259" key="5">
    <source>
        <dbReference type="PROSITE" id="PS51898"/>
    </source>
</evidence>
<dbReference type="GO" id="GO:0003677">
    <property type="term" value="F:DNA binding"/>
    <property type="evidence" value="ECO:0007669"/>
    <property type="project" value="UniProtKB-KW"/>
</dbReference>
<name>A0AA41CCI4_STEMA</name>
<dbReference type="GO" id="GO:0015074">
    <property type="term" value="P:DNA integration"/>
    <property type="evidence" value="ECO:0007669"/>
    <property type="project" value="UniProtKB-KW"/>
</dbReference>
<keyword evidence="3" id="KW-0238">DNA-binding</keyword>
<feature type="domain" description="Tyr recombinase" evidence="5">
    <location>
        <begin position="217"/>
        <end position="434"/>
    </location>
</feature>
<dbReference type="PANTHER" id="PTHR30349">
    <property type="entry name" value="PHAGE INTEGRASE-RELATED"/>
    <property type="match status" value="1"/>
</dbReference>
<evidence type="ECO:0000256" key="1">
    <source>
        <dbReference type="ARBA" id="ARBA00008857"/>
    </source>
</evidence>
<reference evidence="6" key="1">
    <citation type="submission" date="2020-11" db="EMBL/GenBank/DDBJ databases">
        <title>Enhanced detection system for hospital associated transmission using whole genome sequencing surveillance.</title>
        <authorList>
            <person name="Harrison L.H."/>
            <person name="Van Tyne D."/>
            <person name="Marsh J.W."/>
            <person name="Griffith M.P."/>
            <person name="Snyder D.J."/>
            <person name="Cooper V.S."/>
            <person name="Mustapha M."/>
        </authorList>
    </citation>
    <scope>NUCLEOTIDE SEQUENCE</scope>
    <source>
        <strain evidence="6">STEN00053</strain>
    </source>
</reference>
<evidence type="ECO:0000256" key="3">
    <source>
        <dbReference type="ARBA" id="ARBA00023125"/>
    </source>
</evidence>
<dbReference type="Gene3D" id="1.10.150.130">
    <property type="match status" value="1"/>
</dbReference>
<organism evidence="6 7">
    <name type="scientific">Stenotrophomonas maltophilia</name>
    <name type="common">Pseudomonas maltophilia</name>
    <name type="synonym">Xanthomonas maltophilia</name>
    <dbReference type="NCBI Taxonomy" id="40324"/>
    <lineage>
        <taxon>Bacteria</taxon>
        <taxon>Pseudomonadati</taxon>
        <taxon>Pseudomonadota</taxon>
        <taxon>Gammaproteobacteria</taxon>
        <taxon>Lysobacterales</taxon>
        <taxon>Lysobacteraceae</taxon>
        <taxon>Stenotrophomonas</taxon>
        <taxon>Stenotrophomonas maltophilia group</taxon>
    </lineage>
</organism>
<dbReference type="InterPro" id="IPR010998">
    <property type="entry name" value="Integrase_recombinase_N"/>
</dbReference>
<dbReference type="Proteomes" id="UP000634179">
    <property type="component" value="Unassembled WGS sequence"/>
</dbReference>
<evidence type="ECO:0000256" key="2">
    <source>
        <dbReference type="ARBA" id="ARBA00022908"/>
    </source>
</evidence>
<dbReference type="PROSITE" id="PS51898">
    <property type="entry name" value="TYR_RECOMBINASE"/>
    <property type="match status" value="1"/>
</dbReference>
<dbReference type="InterPro" id="IPR011010">
    <property type="entry name" value="DNA_brk_join_enz"/>
</dbReference>
<dbReference type="InterPro" id="IPR050090">
    <property type="entry name" value="Tyrosine_recombinase_XerCD"/>
</dbReference>
<dbReference type="PANTHER" id="PTHR30349:SF64">
    <property type="entry name" value="PROPHAGE INTEGRASE INTD-RELATED"/>
    <property type="match status" value="1"/>
</dbReference>
<dbReference type="EMBL" id="JADUOV010000001">
    <property type="protein sequence ID" value="MBH1788469.1"/>
    <property type="molecule type" value="Genomic_DNA"/>
</dbReference>
<dbReference type="InterPro" id="IPR002104">
    <property type="entry name" value="Integrase_catalytic"/>
</dbReference>
<dbReference type="Gene3D" id="1.10.443.10">
    <property type="entry name" value="Intergrase catalytic core"/>
    <property type="match status" value="1"/>
</dbReference>
<dbReference type="Pfam" id="PF00589">
    <property type="entry name" value="Phage_integrase"/>
    <property type="match status" value="1"/>
</dbReference>
<dbReference type="CDD" id="cd01184">
    <property type="entry name" value="INT_C_like_1"/>
    <property type="match status" value="1"/>
</dbReference>
<dbReference type="RefSeq" id="WP_049404878.1">
    <property type="nucleotide sequence ID" value="NZ_JAAAFF010000010.1"/>
</dbReference>
<dbReference type="InterPro" id="IPR013762">
    <property type="entry name" value="Integrase-like_cat_sf"/>
</dbReference>
<evidence type="ECO:0000313" key="7">
    <source>
        <dbReference type="Proteomes" id="UP000634179"/>
    </source>
</evidence>